<dbReference type="Pfam" id="PF03959">
    <property type="entry name" value="FSH1"/>
    <property type="match status" value="1"/>
</dbReference>
<dbReference type="GO" id="GO:0005634">
    <property type="term" value="C:nucleus"/>
    <property type="evidence" value="ECO:0007669"/>
    <property type="project" value="TreeGrafter"/>
</dbReference>
<proteinExistence type="inferred from homology"/>
<dbReference type="AlphaFoldDB" id="A0A194UY82"/>
<gene>
    <name evidence="4" type="ORF">VP1G_03912</name>
</gene>
<keyword evidence="2" id="KW-0378">Hydrolase</keyword>
<reference evidence="5" key="1">
    <citation type="submission" date="2014-12" db="EMBL/GenBank/DDBJ databases">
        <title>Genome Sequence of Valsa Canker Pathogens Uncovers a Specific Adaption of Colonization on Woody Bark.</title>
        <authorList>
            <person name="Yin Z."/>
            <person name="Liu H."/>
            <person name="Gao X."/>
            <person name="Li Z."/>
            <person name="Song N."/>
            <person name="Ke X."/>
            <person name="Dai Q."/>
            <person name="Wu Y."/>
            <person name="Sun Y."/>
            <person name="Xu J.-R."/>
            <person name="Kang Z.K."/>
            <person name="Wang L."/>
            <person name="Huang L."/>
        </authorList>
    </citation>
    <scope>NUCLEOTIDE SEQUENCE [LARGE SCALE GENOMIC DNA]</scope>
    <source>
        <strain evidence="5">SXYL134</strain>
    </source>
</reference>
<dbReference type="InterPro" id="IPR005645">
    <property type="entry name" value="FSH-like_dom"/>
</dbReference>
<dbReference type="SUPFAM" id="SSF53474">
    <property type="entry name" value="alpha/beta-Hydrolases"/>
    <property type="match status" value="1"/>
</dbReference>
<evidence type="ECO:0000256" key="1">
    <source>
        <dbReference type="ARBA" id="ARBA00005863"/>
    </source>
</evidence>
<dbReference type="Proteomes" id="UP000078576">
    <property type="component" value="Unassembled WGS sequence"/>
</dbReference>
<dbReference type="GO" id="GO:0016787">
    <property type="term" value="F:hydrolase activity"/>
    <property type="evidence" value="ECO:0007669"/>
    <property type="project" value="UniProtKB-KW"/>
</dbReference>
<feature type="domain" description="Serine hydrolase" evidence="3">
    <location>
        <begin position="18"/>
        <end position="250"/>
    </location>
</feature>
<dbReference type="GO" id="GO:0044550">
    <property type="term" value="P:secondary metabolite biosynthetic process"/>
    <property type="evidence" value="ECO:0007669"/>
    <property type="project" value="TreeGrafter"/>
</dbReference>
<comment type="similarity">
    <text evidence="1">Belongs to the LovG family.</text>
</comment>
<protein>
    <submittedName>
        <fullName evidence="4">Esterase LovG</fullName>
    </submittedName>
</protein>
<name>A0A194UY82_CYTMA</name>
<keyword evidence="5" id="KW-1185">Reference proteome</keyword>
<dbReference type="InterPro" id="IPR050593">
    <property type="entry name" value="LovG"/>
</dbReference>
<organism evidence="4 5">
    <name type="scientific">Cytospora mali</name>
    <name type="common">Apple Valsa canker fungus</name>
    <name type="synonym">Valsa mali</name>
    <dbReference type="NCBI Taxonomy" id="578113"/>
    <lineage>
        <taxon>Eukaryota</taxon>
        <taxon>Fungi</taxon>
        <taxon>Dikarya</taxon>
        <taxon>Ascomycota</taxon>
        <taxon>Pezizomycotina</taxon>
        <taxon>Sordariomycetes</taxon>
        <taxon>Sordariomycetidae</taxon>
        <taxon>Diaporthales</taxon>
        <taxon>Cytosporaceae</taxon>
        <taxon>Cytospora</taxon>
    </lineage>
</organism>
<dbReference type="PANTHER" id="PTHR48070">
    <property type="entry name" value="ESTERASE OVCA2"/>
    <property type="match status" value="1"/>
</dbReference>
<evidence type="ECO:0000313" key="4">
    <source>
        <dbReference type="EMBL" id="KUI56574.1"/>
    </source>
</evidence>
<dbReference type="OrthoDB" id="2094269at2759"/>
<evidence type="ECO:0000259" key="3">
    <source>
        <dbReference type="Pfam" id="PF03959"/>
    </source>
</evidence>
<dbReference type="Gene3D" id="3.40.50.1820">
    <property type="entry name" value="alpha/beta hydrolase"/>
    <property type="match status" value="1"/>
</dbReference>
<sequence>MTQITAVGTESPFDLYLPRILCLHGGGTNSRIFRAQCRRLTAELKHEFRLVFAEGPFESSAGSDVLSVYREWGPFKRWLRWRPEQPHVQHEVVVNELDKAVEDAMRHDDALGASGEWVAILGFSQGAKVAASLLYRQQLRETQGNPSLNGHRFLFGVLLAGRAPLISLEPDSTMNDNLPDAAHLSTADDLSRVTHTGENVLRVPTLHVHGLRDKGRDLHRQLYEEFCAPDTRILVEWDGDHRVPLKAKDVALVSNHIRLLARETDLPTSNDPQYLPYSFLCLRNSRPSPRHVSIGSDKDEIRPPNTSGPIFVDEHHAFNRHTPFPGSGNKCLGLHPDSVGVFFRIRARKRHKRPLRPQRVQRARLLVLQEHMWHPRPWECRRRIRLVTPRRLEAVRGGPIDDGGFVARVELDAVVENLGADGVHVSLDGGAHAPTDIVVGTHPRPVVGERFLEGGRNLEVLVAALQPPQHDRALLAIVRLQEMRPAVALGQGRQTPGDVQGILDAGVHAVTAVWRVAVACIAAEDDATSCREIFLRDGEVDAPRAGDLDFVNLESIWLADSAEDPVHPFAGVNCLDVLVLIHTHMRSEDVAFFLVDHIAMRR</sequence>
<dbReference type="EMBL" id="KN714690">
    <property type="protein sequence ID" value="KUI56574.1"/>
    <property type="molecule type" value="Genomic_DNA"/>
</dbReference>
<dbReference type="PANTHER" id="PTHR48070:SF3">
    <property type="entry name" value="ESTERASE DBAE-RELATED"/>
    <property type="match status" value="1"/>
</dbReference>
<dbReference type="InterPro" id="IPR029058">
    <property type="entry name" value="AB_hydrolase_fold"/>
</dbReference>
<evidence type="ECO:0000313" key="5">
    <source>
        <dbReference type="Proteomes" id="UP000078576"/>
    </source>
</evidence>
<accession>A0A194UY82</accession>
<dbReference type="GO" id="GO:0005737">
    <property type="term" value="C:cytoplasm"/>
    <property type="evidence" value="ECO:0007669"/>
    <property type="project" value="TreeGrafter"/>
</dbReference>
<evidence type="ECO:0000256" key="2">
    <source>
        <dbReference type="ARBA" id="ARBA00022801"/>
    </source>
</evidence>